<dbReference type="InParanoid" id="K1RD30"/>
<dbReference type="InterPro" id="IPR036390">
    <property type="entry name" value="WH_DNA-bd_sf"/>
</dbReference>
<evidence type="ECO:0000256" key="8">
    <source>
        <dbReference type="SAM" id="MobiDB-lite"/>
    </source>
</evidence>
<dbReference type="PANTHER" id="PTHR47316:SF1">
    <property type="entry name" value="FORKHEAD BOX PROTEIN H1"/>
    <property type="match status" value="1"/>
</dbReference>
<dbReference type="GO" id="GO:0005634">
    <property type="term" value="C:nucleus"/>
    <property type="evidence" value="ECO:0007669"/>
    <property type="project" value="UniProtKB-SubCell"/>
</dbReference>
<dbReference type="PANTHER" id="PTHR47316">
    <property type="entry name" value="FORKHEAD BOX PROTEIN H1"/>
    <property type="match status" value="1"/>
</dbReference>
<feature type="region of interest" description="Disordered" evidence="8">
    <location>
        <begin position="162"/>
        <end position="188"/>
    </location>
</feature>
<feature type="compositionally biased region" description="Polar residues" evidence="8">
    <location>
        <begin position="1"/>
        <end position="12"/>
    </location>
</feature>
<dbReference type="PROSITE" id="PS00658">
    <property type="entry name" value="FORK_HEAD_2"/>
    <property type="match status" value="1"/>
</dbReference>
<keyword evidence="4" id="KW-0010">Activator</keyword>
<organism evidence="9">
    <name type="scientific">Magallana gigas</name>
    <name type="common">Pacific oyster</name>
    <name type="synonym">Crassostrea gigas</name>
    <dbReference type="NCBI Taxonomy" id="29159"/>
    <lineage>
        <taxon>Eukaryota</taxon>
        <taxon>Metazoa</taxon>
        <taxon>Spiralia</taxon>
        <taxon>Lophotrochozoa</taxon>
        <taxon>Mollusca</taxon>
        <taxon>Bivalvia</taxon>
        <taxon>Autobranchia</taxon>
        <taxon>Pteriomorphia</taxon>
        <taxon>Ostreida</taxon>
        <taxon>Ostreoidea</taxon>
        <taxon>Ostreidae</taxon>
        <taxon>Magallana</taxon>
    </lineage>
</organism>
<dbReference type="Gene3D" id="1.10.10.10">
    <property type="entry name" value="Winged helix-like DNA-binding domain superfamily/Winged helix DNA-binding domain"/>
    <property type="match status" value="1"/>
</dbReference>
<dbReference type="InterPro" id="IPR047511">
    <property type="entry name" value="FH_FOXH1"/>
</dbReference>
<dbReference type="PROSITE" id="PS50039">
    <property type="entry name" value="FORK_HEAD_3"/>
    <property type="match status" value="1"/>
</dbReference>
<proteinExistence type="predicted"/>
<comment type="subcellular location">
    <subcellularLocation>
        <location evidence="1 7">Nucleus</location>
    </subcellularLocation>
</comment>
<keyword evidence="2" id="KW-0805">Transcription regulation</keyword>
<gene>
    <name evidence="9" type="ORF">CGI_10012628</name>
</gene>
<name>K1RD30_MAGGI</name>
<dbReference type="InterPro" id="IPR036388">
    <property type="entry name" value="WH-like_DNA-bd_sf"/>
</dbReference>
<feature type="region of interest" description="Disordered" evidence="8">
    <location>
        <begin position="1"/>
        <end position="24"/>
    </location>
</feature>
<dbReference type="InterPro" id="IPR052327">
    <property type="entry name" value="Activin_resp_transcr_regulator"/>
</dbReference>
<evidence type="ECO:0000313" key="9">
    <source>
        <dbReference type="EMBL" id="EKC39215.1"/>
    </source>
</evidence>
<feature type="DNA-binding region" description="Fork-head" evidence="7">
    <location>
        <begin position="200"/>
        <end position="277"/>
    </location>
</feature>
<dbReference type="Pfam" id="PF00250">
    <property type="entry name" value="Forkhead"/>
    <property type="match status" value="1"/>
</dbReference>
<evidence type="ECO:0000256" key="3">
    <source>
        <dbReference type="ARBA" id="ARBA00023125"/>
    </source>
</evidence>
<keyword evidence="3 7" id="KW-0238">DNA-binding</keyword>
<evidence type="ECO:0000256" key="4">
    <source>
        <dbReference type="ARBA" id="ARBA00023159"/>
    </source>
</evidence>
<dbReference type="SMART" id="SM00339">
    <property type="entry name" value="FH"/>
    <property type="match status" value="1"/>
</dbReference>
<keyword evidence="5" id="KW-0804">Transcription</keyword>
<keyword evidence="6 7" id="KW-0539">Nucleus</keyword>
<evidence type="ECO:0000256" key="6">
    <source>
        <dbReference type="ARBA" id="ARBA00023242"/>
    </source>
</evidence>
<sequence length="597" mass="66872">MYSNFSPVSSGDQRYEEPSSPLDFEEKAERLIAMQSSHINPVSPDLSSSSPNPCTATQQLHEDNATDKDSCSINVSTVTLDPASSASYFLLTSSSASEAVTSSSNTVAGALCSEDTCYQQHTVTHALVSEDVFEDQSDNIPFNCTGEFDMNEAAKRLFMTASNSPDENAKQGQEKKKKKPSKEKSRSAIRFHANYQRHPKPPYPYTGMIIHAINSTTEKSLTLTGIISKLKEMFTFFKGSYTGWRDSVRHNLSHNACFVKGGRCSKPESNGNLWHVDISKAPINCFKLQDTPVAREGHWAQDLHAQIGFPEIHIPAKKPKPVVSTQEFPWTTKDDEDNSSSVCSDEAYSNFSPESNYAVPLSVTPPSTASDEFISAPCNESLTESREVPAFLSDTSFDDHSVGPVKSGKVLRHTRRYNPAWNKRNNGDVMKTIARKAARNVIHQSIAEDRKLLCPSAQYPQLPNQHLQYEVHHYEDQQHYPSSSYYPHAAYPTYEYPSAFQPYQCPPAMNPYPGYPFVSAFEAQPQHYAGYPYHHYQAMDWNPYPHPLPSWNCANYQNQFQPQTTDDIMTGSSAFSQEQNPVDLSVGRVPYVETEDK</sequence>
<evidence type="ECO:0000256" key="5">
    <source>
        <dbReference type="ARBA" id="ARBA00023163"/>
    </source>
</evidence>
<dbReference type="SUPFAM" id="SSF46785">
    <property type="entry name" value="Winged helix' DNA-binding domain"/>
    <property type="match status" value="1"/>
</dbReference>
<reference evidence="9" key="1">
    <citation type="journal article" date="2012" name="Nature">
        <title>The oyster genome reveals stress adaptation and complexity of shell formation.</title>
        <authorList>
            <person name="Zhang G."/>
            <person name="Fang X."/>
            <person name="Guo X."/>
            <person name="Li L."/>
            <person name="Luo R."/>
            <person name="Xu F."/>
            <person name="Yang P."/>
            <person name="Zhang L."/>
            <person name="Wang X."/>
            <person name="Qi H."/>
            <person name="Xiong Z."/>
            <person name="Que H."/>
            <person name="Xie Y."/>
            <person name="Holland P.W."/>
            <person name="Paps J."/>
            <person name="Zhu Y."/>
            <person name="Wu F."/>
            <person name="Chen Y."/>
            <person name="Wang J."/>
            <person name="Peng C."/>
            <person name="Meng J."/>
            <person name="Yang L."/>
            <person name="Liu J."/>
            <person name="Wen B."/>
            <person name="Zhang N."/>
            <person name="Huang Z."/>
            <person name="Zhu Q."/>
            <person name="Feng Y."/>
            <person name="Mount A."/>
            <person name="Hedgecock D."/>
            <person name="Xu Z."/>
            <person name="Liu Y."/>
            <person name="Domazet-Loso T."/>
            <person name="Du Y."/>
            <person name="Sun X."/>
            <person name="Zhang S."/>
            <person name="Liu B."/>
            <person name="Cheng P."/>
            <person name="Jiang X."/>
            <person name="Li J."/>
            <person name="Fan D."/>
            <person name="Wang W."/>
            <person name="Fu W."/>
            <person name="Wang T."/>
            <person name="Wang B."/>
            <person name="Zhang J."/>
            <person name="Peng Z."/>
            <person name="Li Y."/>
            <person name="Li N."/>
            <person name="Wang J."/>
            <person name="Chen M."/>
            <person name="He Y."/>
            <person name="Tan F."/>
            <person name="Song X."/>
            <person name="Zheng Q."/>
            <person name="Huang R."/>
            <person name="Yang H."/>
            <person name="Du X."/>
            <person name="Chen L."/>
            <person name="Yang M."/>
            <person name="Gaffney P.M."/>
            <person name="Wang S."/>
            <person name="Luo L."/>
            <person name="She Z."/>
            <person name="Ming Y."/>
            <person name="Huang W."/>
            <person name="Zhang S."/>
            <person name="Huang B."/>
            <person name="Zhang Y."/>
            <person name="Qu T."/>
            <person name="Ni P."/>
            <person name="Miao G."/>
            <person name="Wang J."/>
            <person name="Wang Q."/>
            <person name="Steinberg C.E."/>
            <person name="Wang H."/>
            <person name="Li N."/>
            <person name="Qian L."/>
            <person name="Zhang G."/>
            <person name="Li Y."/>
            <person name="Yang H."/>
            <person name="Liu X."/>
            <person name="Wang J."/>
            <person name="Yin Y."/>
            <person name="Wang J."/>
        </authorList>
    </citation>
    <scope>NUCLEOTIDE SEQUENCE [LARGE SCALE GENOMIC DNA]</scope>
    <source>
        <strain evidence="9">05x7-T-G4-1.051#20</strain>
    </source>
</reference>
<protein>
    <submittedName>
        <fullName evidence="9">Forkhead box protein H1</fullName>
    </submittedName>
</protein>
<dbReference type="GO" id="GO:0043565">
    <property type="term" value="F:sequence-specific DNA binding"/>
    <property type="evidence" value="ECO:0007669"/>
    <property type="project" value="InterPro"/>
</dbReference>
<dbReference type="EMBL" id="JH818916">
    <property type="protein sequence ID" value="EKC39215.1"/>
    <property type="molecule type" value="Genomic_DNA"/>
</dbReference>
<dbReference type="HOGENOM" id="CLU_457306_0_0_1"/>
<dbReference type="GO" id="GO:0003700">
    <property type="term" value="F:DNA-binding transcription factor activity"/>
    <property type="evidence" value="ECO:0007669"/>
    <property type="project" value="InterPro"/>
</dbReference>
<evidence type="ECO:0000256" key="1">
    <source>
        <dbReference type="ARBA" id="ARBA00004123"/>
    </source>
</evidence>
<dbReference type="AlphaFoldDB" id="K1RD30"/>
<dbReference type="InterPro" id="IPR001766">
    <property type="entry name" value="Fork_head_dom"/>
</dbReference>
<dbReference type="GO" id="GO:0006357">
    <property type="term" value="P:regulation of transcription by RNA polymerase II"/>
    <property type="evidence" value="ECO:0007669"/>
    <property type="project" value="UniProtKB-ARBA"/>
</dbReference>
<evidence type="ECO:0000256" key="7">
    <source>
        <dbReference type="PROSITE-ProRule" id="PRU00089"/>
    </source>
</evidence>
<dbReference type="CDD" id="cd20022">
    <property type="entry name" value="FH_FOXH"/>
    <property type="match status" value="1"/>
</dbReference>
<evidence type="ECO:0000256" key="2">
    <source>
        <dbReference type="ARBA" id="ARBA00023015"/>
    </source>
</evidence>
<dbReference type="GO" id="GO:0046332">
    <property type="term" value="F:SMAD binding"/>
    <property type="evidence" value="ECO:0007669"/>
    <property type="project" value="UniProtKB-ARBA"/>
</dbReference>
<accession>K1RD30</accession>
<dbReference type="InterPro" id="IPR030456">
    <property type="entry name" value="TF_fork_head_CS_2"/>
</dbReference>
<dbReference type="PRINTS" id="PR00053">
    <property type="entry name" value="FORKHEAD"/>
</dbReference>
<dbReference type="GO" id="GO:0005667">
    <property type="term" value="C:transcription regulator complex"/>
    <property type="evidence" value="ECO:0007669"/>
    <property type="project" value="UniProtKB-ARBA"/>
</dbReference>